<dbReference type="GO" id="GO:0043565">
    <property type="term" value="F:sequence-specific DNA binding"/>
    <property type="evidence" value="ECO:0007669"/>
    <property type="project" value="TreeGrafter"/>
</dbReference>
<dbReference type="PANTHER" id="PTHR47782:SF1">
    <property type="entry name" value="PYRIMIDINE PATHWAY REGULATORY PROTEIN 1"/>
    <property type="match status" value="1"/>
</dbReference>
<dbReference type="OrthoDB" id="408373at2759"/>
<dbReference type="GO" id="GO:0045944">
    <property type="term" value="P:positive regulation of transcription by RNA polymerase II"/>
    <property type="evidence" value="ECO:0007669"/>
    <property type="project" value="TreeGrafter"/>
</dbReference>
<dbReference type="PANTHER" id="PTHR47782">
    <property type="entry name" value="ZN(II)2CYS6 TRANSCRIPTION FACTOR (EUROFUNG)-RELATED"/>
    <property type="match status" value="1"/>
</dbReference>
<evidence type="ECO:0000313" key="9">
    <source>
        <dbReference type="EMBL" id="KIX09034.1"/>
    </source>
</evidence>
<dbReference type="RefSeq" id="XP_013276170.1">
    <property type="nucleotide sequence ID" value="XM_013420716.1"/>
</dbReference>
<name>A0A0D2ISU6_9EURO</name>
<evidence type="ECO:0000256" key="5">
    <source>
        <dbReference type="ARBA" id="ARBA00023125"/>
    </source>
</evidence>
<dbReference type="InterPro" id="IPR052202">
    <property type="entry name" value="Yeast_MetPath_Reg"/>
</dbReference>
<proteinExistence type="predicted"/>
<evidence type="ECO:0000256" key="7">
    <source>
        <dbReference type="ARBA" id="ARBA00023242"/>
    </source>
</evidence>
<protein>
    <recommendedName>
        <fullName evidence="8">Xylanolytic transcriptional activator regulatory domain-containing protein</fullName>
    </recommendedName>
</protein>
<dbReference type="VEuPathDB" id="FungiDB:Z518_00112"/>
<dbReference type="EMBL" id="KN847475">
    <property type="protein sequence ID" value="KIX09034.1"/>
    <property type="molecule type" value="Genomic_DNA"/>
</dbReference>
<dbReference type="InterPro" id="IPR036188">
    <property type="entry name" value="FAD/NAD-bd_sf"/>
</dbReference>
<keyword evidence="4" id="KW-0805">Transcription regulation</keyword>
<keyword evidence="10" id="KW-1185">Reference proteome</keyword>
<dbReference type="Proteomes" id="UP000053617">
    <property type="component" value="Unassembled WGS sequence"/>
</dbReference>
<keyword evidence="6" id="KW-0804">Transcription</keyword>
<evidence type="ECO:0000256" key="6">
    <source>
        <dbReference type="ARBA" id="ARBA00023163"/>
    </source>
</evidence>
<keyword evidence="7" id="KW-0539">Nucleus</keyword>
<keyword evidence="2" id="KW-0479">Metal-binding</keyword>
<evidence type="ECO:0000256" key="2">
    <source>
        <dbReference type="ARBA" id="ARBA00022723"/>
    </source>
</evidence>
<reference evidence="9 10" key="1">
    <citation type="submission" date="2015-01" db="EMBL/GenBank/DDBJ databases">
        <title>The Genome Sequence of Rhinocladiella mackenzie CBS 650.93.</title>
        <authorList>
            <consortium name="The Broad Institute Genomics Platform"/>
            <person name="Cuomo C."/>
            <person name="de Hoog S."/>
            <person name="Gorbushina A."/>
            <person name="Stielow B."/>
            <person name="Teixiera M."/>
            <person name="Abouelleil A."/>
            <person name="Chapman S.B."/>
            <person name="Priest M."/>
            <person name="Young S.K."/>
            <person name="Wortman J."/>
            <person name="Nusbaum C."/>
            <person name="Birren B."/>
        </authorList>
    </citation>
    <scope>NUCLEOTIDE SEQUENCE [LARGE SCALE GENOMIC DNA]</scope>
    <source>
        <strain evidence="9 10">CBS 650.93</strain>
    </source>
</reference>
<dbReference type="GeneID" id="25288183"/>
<dbReference type="SMART" id="SM00906">
    <property type="entry name" value="Fungal_trans"/>
    <property type="match status" value="1"/>
</dbReference>
<evidence type="ECO:0000256" key="1">
    <source>
        <dbReference type="ARBA" id="ARBA00004123"/>
    </source>
</evidence>
<evidence type="ECO:0000256" key="4">
    <source>
        <dbReference type="ARBA" id="ARBA00023015"/>
    </source>
</evidence>
<evidence type="ECO:0000259" key="8">
    <source>
        <dbReference type="SMART" id="SM00906"/>
    </source>
</evidence>
<sequence length="480" mass="55016">MYPAIDESDLYLACDRVHNNAEPSNYDIFCVHITLAISTNTLMQYDEKRATSATRGLWATARGHLDQIGSENLQERLQALQLLTHYACFNPQDANCVNCGAAATRLCLQLGLHHELSDTTRTRLKLDSTTINHRRRLFWNAYCLEVAIHTVLCRPFIWPKDAFTAKFPDFDTESCPIPHVWRLRYMEAEIFSAMYHPHLARNDQLWKDTFDEWFIGIQNRVDEWLLTTRKSCLTLRLNRPSPRYPTPTRRMQRKTLQSSIALIREFNTIDRMGKLFIIWHAAFFIVESGVCLMASILTELESECTHRGSSYLGNQDVAILICCMKTFPSLLRKLSRRRKQVTPHASALEAVSYLVLEKLEQWSSGDIVWGTDFETLRRDRDNAAPSAHDAGARVALLEAAPKELRGGNSRFASACFRVARNGMGDIEPLIHPDNKYLVKRARLAPFTKERYAQEFAETSKDHFDAAAIEVMFAHSLDTVR</sequence>
<dbReference type="InterPro" id="IPR007219">
    <property type="entry name" value="XnlR_reg_dom"/>
</dbReference>
<dbReference type="HOGENOM" id="CLU_568754_0_0_1"/>
<keyword evidence="3" id="KW-0862">Zinc</keyword>
<gene>
    <name evidence="9" type="ORF">Z518_00112</name>
</gene>
<organism evidence="9 10">
    <name type="scientific">Rhinocladiella mackenziei CBS 650.93</name>
    <dbReference type="NCBI Taxonomy" id="1442369"/>
    <lineage>
        <taxon>Eukaryota</taxon>
        <taxon>Fungi</taxon>
        <taxon>Dikarya</taxon>
        <taxon>Ascomycota</taxon>
        <taxon>Pezizomycotina</taxon>
        <taxon>Eurotiomycetes</taxon>
        <taxon>Chaetothyriomycetidae</taxon>
        <taxon>Chaetothyriales</taxon>
        <taxon>Herpotrichiellaceae</taxon>
        <taxon>Rhinocladiella</taxon>
    </lineage>
</organism>
<evidence type="ECO:0000256" key="3">
    <source>
        <dbReference type="ARBA" id="ARBA00022833"/>
    </source>
</evidence>
<dbReference type="Gene3D" id="3.50.50.60">
    <property type="entry name" value="FAD/NAD(P)-binding domain"/>
    <property type="match status" value="1"/>
</dbReference>
<comment type="subcellular location">
    <subcellularLocation>
        <location evidence="1">Nucleus</location>
    </subcellularLocation>
</comment>
<dbReference type="GO" id="GO:0008270">
    <property type="term" value="F:zinc ion binding"/>
    <property type="evidence" value="ECO:0007669"/>
    <property type="project" value="InterPro"/>
</dbReference>
<dbReference type="AlphaFoldDB" id="A0A0D2ISU6"/>
<evidence type="ECO:0000313" key="10">
    <source>
        <dbReference type="Proteomes" id="UP000053617"/>
    </source>
</evidence>
<dbReference type="GO" id="GO:0006351">
    <property type="term" value="P:DNA-templated transcription"/>
    <property type="evidence" value="ECO:0007669"/>
    <property type="project" value="InterPro"/>
</dbReference>
<dbReference type="GO" id="GO:0000981">
    <property type="term" value="F:DNA-binding transcription factor activity, RNA polymerase II-specific"/>
    <property type="evidence" value="ECO:0007669"/>
    <property type="project" value="TreeGrafter"/>
</dbReference>
<dbReference type="Pfam" id="PF04082">
    <property type="entry name" value="Fungal_trans"/>
    <property type="match status" value="1"/>
</dbReference>
<feature type="domain" description="Xylanolytic transcriptional activator regulatory" evidence="8">
    <location>
        <begin position="96"/>
        <end position="174"/>
    </location>
</feature>
<dbReference type="STRING" id="1442369.A0A0D2ISU6"/>
<dbReference type="CDD" id="cd12148">
    <property type="entry name" value="fungal_TF_MHR"/>
    <property type="match status" value="1"/>
</dbReference>
<dbReference type="GO" id="GO:0005634">
    <property type="term" value="C:nucleus"/>
    <property type="evidence" value="ECO:0007669"/>
    <property type="project" value="UniProtKB-SubCell"/>
</dbReference>
<keyword evidence="5" id="KW-0238">DNA-binding</keyword>
<accession>A0A0D2ISU6</accession>